<gene>
    <name evidence="9" type="ORF">B9O19_01101</name>
</gene>
<keyword evidence="10" id="KW-1185">Reference proteome</keyword>
<dbReference type="Proteomes" id="UP000235589">
    <property type="component" value="Chromosome"/>
</dbReference>
<evidence type="ECO:0000256" key="1">
    <source>
        <dbReference type="ARBA" id="ARBA00004651"/>
    </source>
</evidence>
<accession>A0A2K9P1W7</accession>
<proteinExistence type="predicted"/>
<evidence type="ECO:0000256" key="7">
    <source>
        <dbReference type="SAM" id="Phobius"/>
    </source>
</evidence>
<dbReference type="GeneID" id="98062511"/>
<dbReference type="PANTHER" id="PTHR14969">
    <property type="entry name" value="SPHINGOSINE-1-PHOSPHATE PHOSPHOHYDROLASE"/>
    <property type="match status" value="1"/>
</dbReference>
<dbReference type="InterPro" id="IPR036938">
    <property type="entry name" value="PAP2/HPO_sf"/>
</dbReference>
<evidence type="ECO:0000256" key="6">
    <source>
        <dbReference type="ARBA" id="ARBA00023136"/>
    </source>
</evidence>
<dbReference type="RefSeq" id="WP_158648923.1">
    <property type="nucleotide sequence ID" value="NZ_CP020991.1"/>
</dbReference>
<dbReference type="Gene3D" id="1.20.144.10">
    <property type="entry name" value="Phosphatidic acid phosphatase type 2/haloperoxidase"/>
    <property type="match status" value="1"/>
</dbReference>
<evidence type="ECO:0000256" key="4">
    <source>
        <dbReference type="ARBA" id="ARBA00022801"/>
    </source>
</evidence>
<dbReference type="OrthoDB" id="9789113at2"/>
<evidence type="ECO:0000256" key="3">
    <source>
        <dbReference type="ARBA" id="ARBA00022692"/>
    </source>
</evidence>
<dbReference type="SMART" id="SM00014">
    <property type="entry name" value="acidPPc"/>
    <property type="match status" value="1"/>
</dbReference>
<dbReference type="InterPro" id="IPR000326">
    <property type="entry name" value="PAP2/HPO"/>
</dbReference>
<dbReference type="GO" id="GO:0016787">
    <property type="term" value="F:hydrolase activity"/>
    <property type="evidence" value="ECO:0007669"/>
    <property type="project" value="UniProtKB-KW"/>
</dbReference>
<feature type="transmembrane region" description="Helical" evidence="7">
    <location>
        <begin position="58"/>
        <end position="77"/>
    </location>
</feature>
<dbReference type="EMBL" id="CP020991">
    <property type="protein sequence ID" value="AUO19265.1"/>
    <property type="molecule type" value="Genomic_DNA"/>
</dbReference>
<dbReference type="SUPFAM" id="SSF48317">
    <property type="entry name" value="Acid phosphatase/Vanadium-dependent haloperoxidase"/>
    <property type="match status" value="1"/>
</dbReference>
<feature type="transmembrane region" description="Helical" evidence="7">
    <location>
        <begin position="153"/>
        <end position="171"/>
    </location>
</feature>
<reference evidence="9 10" key="1">
    <citation type="submission" date="2017-04" db="EMBL/GenBank/DDBJ databases">
        <title>Monoglobus pectinilyticus 14 draft genome.</title>
        <authorList>
            <person name="Kim C."/>
            <person name="Rosendale D.I."/>
            <person name="Kelly W.J."/>
            <person name="Tannock G.W."/>
            <person name="Patchett M.L."/>
            <person name="Jordens J.Z."/>
        </authorList>
    </citation>
    <scope>NUCLEOTIDE SEQUENCE [LARGE SCALE GENOMIC DNA]</scope>
    <source>
        <strain evidence="9 10">14</strain>
    </source>
</reference>
<comment type="subcellular location">
    <subcellularLocation>
        <location evidence="1">Cell membrane</location>
        <topology evidence="1">Multi-pass membrane protein</topology>
    </subcellularLocation>
</comment>
<evidence type="ECO:0000256" key="2">
    <source>
        <dbReference type="ARBA" id="ARBA00022475"/>
    </source>
</evidence>
<name>A0A2K9P1W7_9FIRM</name>
<protein>
    <submittedName>
        <fullName evidence="9">Putative phosphatidylglycerophosphatase</fullName>
    </submittedName>
</protein>
<dbReference type="PANTHER" id="PTHR14969:SF62">
    <property type="entry name" value="DECAPRENYLPHOSPHORYL-5-PHOSPHORIBOSE PHOSPHATASE RV3807C-RELATED"/>
    <property type="match status" value="1"/>
</dbReference>
<evidence type="ECO:0000259" key="8">
    <source>
        <dbReference type="SMART" id="SM00014"/>
    </source>
</evidence>
<keyword evidence="2" id="KW-1003">Cell membrane</keyword>
<keyword evidence="5 7" id="KW-1133">Transmembrane helix</keyword>
<dbReference type="KEGG" id="mpec:B9O19_01101"/>
<sequence>MIEFITKIDFAVLEFIRNTLNSSFMDYIMPIITDFGSGGLLWIAVGVIMLCTEKYRRCGASVLIGLLLCLVLGNIILKPLIGRMRPCWINDSIDMLVRIPRDYSFPSGHTLAVFTTAFIIFGYSKKIGIPLVVLACLIGFSRMYLYVHYPTDVLGGIALAALIAWAVRKFVNGTVFSRMFRRFED</sequence>
<evidence type="ECO:0000256" key="5">
    <source>
        <dbReference type="ARBA" id="ARBA00022989"/>
    </source>
</evidence>
<dbReference type="AlphaFoldDB" id="A0A2K9P1W7"/>
<dbReference type="Pfam" id="PF01569">
    <property type="entry name" value="PAP2"/>
    <property type="match status" value="1"/>
</dbReference>
<keyword evidence="3 7" id="KW-0812">Transmembrane</keyword>
<feature type="transmembrane region" description="Helical" evidence="7">
    <location>
        <begin position="27"/>
        <end position="51"/>
    </location>
</feature>
<keyword evidence="6 7" id="KW-0472">Membrane</keyword>
<dbReference type="GO" id="GO:0005886">
    <property type="term" value="C:plasma membrane"/>
    <property type="evidence" value="ECO:0007669"/>
    <property type="project" value="UniProtKB-SubCell"/>
</dbReference>
<feature type="domain" description="Phosphatidic acid phosphatase type 2/haloperoxidase" evidence="8">
    <location>
        <begin position="61"/>
        <end position="168"/>
    </location>
</feature>
<evidence type="ECO:0000313" key="9">
    <source>
        <dbReference type="EMBL" id="AUO19265.1"/>
    </source>
</evidence>
<evidence type="ECO:0000313" key="10">
    <source>
        <dbReference type="Proteomes" id="UP000235589"/>
    </source>
</evidence>
<keyword evidence="4" id="KW-0378">Hydrolase</keyword>
<organism evidence="9 10">
    <name type="scientific">Monoglobus pectinilyticus</name>
    <dbReference type="NCBI Taxonomy" id="1981510"/>
    <lineage>
        <taxon>Bacteria</taxon>
        <taxon>Bacillati</taxon>
        <taxon>Bacillota</taxon>
        <taxon>Clostridia</taxon>
        <taxon>Monoglobales</taxon>
        <taxon>Monoglobaceae</taxon>
        <taxon>Monoglobus</taxon>
    </lineage>
</organism>